<dbReference type="PROSITE" id="PS01124">
    <property type="entry name" value="HTH_ARAC_FAMILY_2"/>
    <property type="match status" value="1"/>
</dbReference>
<dbReference type="RefSeq" id="WP_204907969.1">
    <property type="nucleotide sequence ID" value="NZ_JACJLV010000004.1"/>
</dbReference>
<organism evidence="5 6">
    <name type="scientific">Mordavella massiliensis</name>
    <dbReference type="NCBI Taxonomy" id="1871024"/>
    <lineage>
        <taxon>Bacteria</taxon>
        <taxon>Bacillati</taxon>
        <taxon>Bacillota</taxon>
        <taxon>Clostridia</taxon>
        <taxon>Eubacteriales</taxon>
        <taxon>Clostridiaceae</taxon>
        <taxon>Mordavella</taxon>
    </lineage>
</organism>
<evidence type="ECO:0000313" key="6">
    <source>
        <dbReference type="Proteomes" id="UP000713880"/>
    </source>
</evidence>
<dbReference type="AlphaFoldDB" id="A0A938X1D5"/>
<dbReference type="InterPro" id="IPR018060">
    <property type="entry name" value="HTH_AraC"/>
</dbReference>
<dbReference type="Proteomes" id="UP000713880">
    <property type="component" value="Unassembled WGS sequence"/>
</dbReference>
<dbReference type="Gene3D" id="2.60.120.10">
    <property type="entry name" value="Jelly Rolls"/>
    <property type="match status" value="1"/>
</dbReference>
<dbReference type="Gene3D" id="1.10.10.60">
    <property type="entry name" value="Homeodomain-like"/>
    <property type="match status" value="2"/>
</dbReference>
<dbReference type="SUPFAM" id="SSF46689">
    <property type="entry name" value="Homeodomain-like"/>
    <property type="match status" value="2"/>
</dbReference>
<dbReference type="GO" id="GO:0003700">
    <property type="term" value="F:DNA-binding transcription factor activity"/>
    <property type="evidence" value="ECO:0007669"/>
    <property type="project" value="InterPro"/>
</dbReference>
<dbReference type="PANTHER" id="PTHR43280">
    <property type="entry name" value="ARAC-FAMILY TRANSCRIPTIONAL REGULATOR"/>
    <property type="match status" value="1"/>
</dbReference>
<dbReference type="SUPFAM" id="SSF51215">
    <property type="entry name" value="Regulatory protein AraC"/>
    <property type="match status" value="1"/>
</dbReference>
<reference evidence="5" key="1">
    <citation type="submission" date="2020-08" db="EMBL/GenBank/DDBJ databases">
        <authorList>
            <person name="Cejkova D."/>
            <person name="Kubasova T."/>
            <person name="Jahodarova E."/>
            <person name="Rychlik I."/>
        </authorList>
    </citation>
    <scope>NUCLEOTIDE SEQUENCE</scope>
    <source>
        <strain evidence="5">An420c</strain>
    </source>
</reference>
<dbReference type="GO" id="GO:0043565">
    <property type="term" value="F:sequence-specific DNA binding"/>
    <property type="evidence" value="ECO:0007669"/>
    <property type="project" value="InterPro"/>
</dbReference>
<keyword evidence="1" id="KW-0805">Transcription regulation</keyword>
<dbReference type="PANTHER" id="PTHR43280:SF2">
    <property type="entry name" value="HTH-TYPE TRANSCRIPTIONAL REGULATOR EXSA"/>
    <property type="match status" value="1"/>
</dbReference>
<comment type="caution">
    <text evidence="5">The sequence shown here is derived from an EMBL/GenBank/DDBJ whole genome shotgun (WGS) entry which is preliminary data.</text>
</comment>
<dbReference type="InterPro" id="IPR009057">
    <property type="entry name" value="Homeodomain-like_sf"/>
</dbReference>
<evidence type="ECO:0000256" key="2">
    <source>
        <dbReference type="ARBA" id="ARBA00023125"/>
    </source>
</evidence>
<dbReference type="CDD" id="cd02208">
    <property type="entry name" value="cupin_RmlC-like"/>
    <property type="match status" value="1"/>
</dbReference>
<evidence type="ECO:0000259" key="4">
    <source>
        <dbReference type="PROSITE" id="PS01124"/>
    </source>
</evidence>
<gene>
    <name evidence="5" type="ORF">H6A13_02140</name>
</gene>
<feature type="domain" description="HTH araC/xylS-type" evidence="4">
    <location>
        <begin position="198"/>
        <end position="296"/>
    </location>
</feature>
<evidence type="ECO:0000256" key="3">
    <source>
        <dbReference type="ARBA" id="ARBA00023163"/>
    </source>
</evidence>
<protein>
    <submittedName>
        <fullName evidence="5">Helix-turn-helix transcriptional regulator</fullName>
    </submittedName>
</protein>
<dbReference type="EMBL" id="JACJLV010000004">
    <property type="protein sequence ID" value="MBM6825905.1"/>
    <property type="molecule type" value="Genomic_DNA"/>
</dbReference>
<reference evidence="5" key="2">
    <citation type="journal article" date="2021" name="Sci. Rep.">
        <title>The distribution of antibiotic resistance genes in chicken gut microbiota commensals.</title>
        <authorList>
            <person name="Juricova H."/>
            <person name="Matiasovicova J."/>
            <person name="Kubasova T."/>
            <person name="Cejkova D."/>
            <person name="Rychlik I."/>
        </authorList>
    </citation>
    <scope>NUCLEOTIDE SEQUENCE</scope>
    <source>
        <strain evidence="5">An420c</strain>
    </source>
</reference>
<dbReference type="Pfam" id="PF02311">
    <property type="entry name" value="AraC_binding"/>
    <property type="match status" value="1"/>
</dbReference>
<keyword evidence="2" id="KW-0238">DNA-binding</keyword>
<dbReference type="InterPro" id="IPR014710">
    <property type="entry name" value="RmlC-like_jellyroll"/>
</dbReference>
<dbReference type="InterPro" id="IPR037923">
    <property type="entry name" value="HTH-like"/>
</dbReference>
<dbReference type="SMART" id="SM00342">
    <property type="entry name" value="HTH_ARAC"/>
    <property type="match status" value="1"/>
</dbReference>
<proteinExistence type="predicted"/>
<sequence>MAKKKRQMAEYRYYKMPGNAVFFALQGERWRQKYEREIDFLHFHNFLEIGFCYSGSGVMTLGEQDYEYHGGDFTVIPSNYLHTTNSTPGTLSSWEYLFIDVDGLMKKLTDAPPGYVEQLIRRINSRAVFAGSMEYPRAAQLIRMVLDVTREKEAFSQEEAEGLILALLVEMARSGETDWKEAEGIGAEGRVHSDKLIFQIMDYISGHYSENLKMSDIAEFAHISETHLRRIFSSHLNMSPLEYLNRVRIHAACEYLKKTDDSIALIQARCGFTVSSTFNRNFRRVTGVSPAEWRNRPENYERQILKFRIHSEKGW</sequence>
<accession>A0A938X1D5</accession>
<name>A0A938X1D5_9CLOT</name>
<evidence type="ECO:0000313" key="5">
    <source>
        <dbReference type="EMBL" id="MBM6825905.1"/>
    </source>
</evidence>
<dbReference type="InterPro" id="IPR003313">
    <property type="entry name" value="AraC-bd"/>
</dbReference>
<dbReference type="Pfam" id="PF12833">
    <property type="entry name" value="HTH_18"/>
    <property type="match status" value="1"/>
</dbReference>
<keyword evidence="6" id="KW-1185">Reference proteome</keyword>
<keyword evidence="3" id="KW-0804">Transcription</keyword>
<evidence type="ECO:0000256" key="1">
    <source>
        <dbReference type="ARBA" id="ARBA00023015"/>
    </source>
</evidence>